<proteinExistence type="predicted"/>
<dbReference type="AlphaFoldDB" id="A0A916RKA2"/>
<comment type="caution">
    <text evidence="1">The sequence shown here is derived from an EMBL/GenBank/DDBJ whole genome shotgun (WGS) entry which is preliminary data.</text>
</comment>
<sequence>MAADTIFRALGDPMRRAMFERLCMTRYWEGRFDDLLKRIDDDCD</sequence>
<accession>A0A916RKA2</accession>
<organism evidence="1 2">
    <name type="scientific">Pelagibacterium lentulum</name>
    <dbReference type="NCBI Taxonomy" id="2029865"/>
    <lineage>
        <taxon>Bacteria</taxon>
        <taxon>Pseudomonadati</taxon>
        <taxon>Pseudomonadota</taxon>
        <taxon>Alphaproteobacteria</taxon>
        <taxon>Hyphomicrobiales</taxon>
        <taxon>Devosiaceae</taxon>
        <taxon>Pelagibacterium</taxon>
    </lineage>
</organism>
<evidence type="ECO:0000313" key="2">
    <source>
        <dbReference type="Proteomes" id="UP000596977"/>
    </source>
</evidence>
<protein>
    <submittedName>
        <fullName evidence="1">Uncharacterized protein</fullName>
    </submittedName>
</protein>
<reference evidence="1 2" key="1">
    <citation type="journal article" date="2014" name="Int. J. Syst. Evol. Microbiol.">
        <title>Complete genome sequence of Corynebacterium casei LMG S-19264T (=DSM 44701T), isolated from a smear-ripened cheese.</title>
        <authorList>
            <consortium name="US DOE Joint Genome Institute (JGI-PGF)"/>
            <person name="Walter F."/>
            <person name="Albersmeier A."/>
            <person name="Kalinowski J."/>
            <person name="Ruckert C."/>
        </authorList>
    </citation>
    <scope>NUCLEOTIDE SEQUENCE [LARGE SCALE GENOMIC DNA]</scope>
    <source>
        <strain evidence="1 2">CGMCC 1.15896</strain>
    </source>
</reference>
<name>A0A916RKA2_9HYPH</name>
<evidence type="ECO:0000313" key="1">
    <source>
        <dbReference type="EMBL" id="GGA59214.1"/>
    </source>
</evidence>
<dbReference type="Proteomes" id="UP000596977">
    <property type="component" value="Unassembled WGS sequence"/>
</dbReference>
<gene>
    <name evidence="1" type="ORF">GCM10011499_31660</name>
</gene>
<keyword evidence="2" id="KW-1185">Reference proteome</keyword>
<dbReference type="EMBL" id="BMKB01000005">
    <property type="protein sequence ID" value="GGA59214.1"/>
    <property type="molecule type" value="Genomic_DNA"/>
</dbReference>